<protein>
    <submittedName>
        <fullName evidence="2">Uncharacterized protein</fullName>
    </submittedName>
</protein>
<feature type="transmembrane region" description="Helical" evidence="1">
    <location>
        <begin position="12"/>
        <end position="34"/>
    </location>
</feature>
<name>A0A450RW09_9GAMM</name>
<keyword evidence="1" id="KW-1133">Transmembrane helix</keyword>
<keyword evidence="1" id="KW-0472">Membrane</keyword>
<proteinExistence type="predicted"/>
<keyword evidence="1" id="KW-0812">Transmembrane</keyword>
<accession>A0A450RW09</accession>
<evidence type="ECO:0000256" key="1">
    <source>
        <dbReference type="SAM" id="Phobius"/>
    </source>
</evidence>
<sequence length="153" mass="17043">MMINRSRIPSVTLLTLTDAITGMIGILLIVLVLARPPEEMVHRLQQADAEIACETGDPPPGGIGNQTIIRLLDSGERMPLEHLVRQIHFQKEMSVRLVVAADRANSREAACLKQLHAEVNRLNKAYEENRAAIRYPYVFLSVYYAAPALEDAP</sequence>
<gene>
    <name evidence="2" type="ORF">BECKDK2373B_GA0170837_10059</name>
</gene>
<dbReference type="EMBL" id="CAADEX010000005">
    <property type="protein sequence ID" value="VFJ43268.1"/>
    <property type="molecule type" value="Genomic_DNA"/>
</dbReference>
<reference evidence="2" key="1">
    <citation type="submission" date="2019-02" db="EMBL/GenBank/DDBJ databases">
        <authorList>
            <person name="Gruber-Vodicka R. H."/>
            <person name="Seah K. B. B."/>
        </authorList>
    </citation>
    <scope>NUCLEOTIDE SEQUENCE</scope>
    <source>
        <strain evidence="2">BECK_DK47</strain>
    </source>
</reference>
<dbReference type="AlphaFoldDB" id="A0A450RW09"/>
<organism evidence="2">
    <name type="scientific">Candidatus Kentrum sp. DK</name>
    <dbReference type="NCBI Taxonomy" id="2126562"/>
    <lineage>
        <taxon>Bacteria</taxon>
        <taxon>Pseudomonadati</taxon>
        <taxon>Pseudomonadota</taxon>
        <taxon>Gammaproteobacteria</taxon>
        <taxon>Candidatus Kentrum</taxon>
    </lineage>
</organism>
<evidence type="ECO:0000313" key="2">
    <source>
        <dbReference type="EMBL" id="VFJ43268.1"/>
    </source>
</evidence>